<evidence type="ECO:0000256" key="2">
    <source>
        <dbReference type="SAM" id="MobiDB-lite"/>
    </source>
</evidence>
<organism evidence="3 4">
    <name type="scientific">Paramormyrops kingsleyae</name>
    <dbReference type="NCBI Taxonomy" id="1676925"/>
    <lineage>
        <taxon>Eukaryota</taxon>
        <taxon>Metazoa</taxon>
        <taxon>Chordata</taxon>
        <taxon>Craniata</taxon>
        <taxon>Vertebrata</taxon>
        <taxon>Euteleostomi</taxon>
        <taxon>Actinopterygii</taxon>
        <taxon>Neopterygii</taxon>
        <taxon>Teleostei</taxon>
        <taxon>Osteoglossocephala</taxon>
        <taxon>Osteoglossomorpha</taxon>
        <taxon>Osteoglossiformes</taxon>
        <taxon>Mormyridae</taxon>
        <taxon>Paramormyrops</taxon>
    </lineage>
</organism>
<reference evidence="3" key="2">
    <citation type="submission" date="2025-09" db="UniProtKB">
        <authorList>
            <consortium name="Ensembl"/>
        </authorList>
    </citation>
    <scope>IDENTIFICATION</scope>
</reference>
<feature type="compositionally biased region" description="Basic and acidic residues" evidence="2">
    <location>
        <begin position="46"/>
        <end position="55"/>
    </location>
</feature>
<dbReference type="GeneTree" id="ENSGT00390000007252"/>
<dbReference type="Pfam" id="PF05217">
    <property type="entry name" value="SAXO1-2"/>
    <property type="match status" value="1"/>
</dbReference>
<feature type="region of interest" description="Disordered" evidence="2">
    <location>
        <begin position="439"/>
        <end position="461"/>
    </location>
</feature>
<evidence type="ECO:0000313" key="4">
    <source>
        <dbReference type="Proteomes" id="UP000261540"/>
    </source>
</evidence>
<evidence type="ECO:0000313" key="3">
    <source>
        <dbReference type="Ensembl" id="ENSPKIP00000011682.1"/>
    </source>
</evidence>
<dbReference type="PANTHER" id="PTHR31516">
    <property type="entry name" value="STABILIZER OF AXONEMAL MICROTUBULES 2"/>
    <property type="match status" value="1"/>
</dbReference>
<dbReference type="InterPro" id="IPR033336">
    <property type="entry name" value="SAXO1/2"/>
</dbReference>
<name>A0A3B3QYT0_9TELE</name>
<dbReference type="GO" id="GO:0008017">
    <property type="term" value="F:microtubule binding"/>
    <property type="evidence" value="ECO:0007669"/>
    <property type="project" value="InterPro"/>
</dbReference>
<dbReference type="PANTHER" id="PTHR31516:SF17">
    <property type="entry name" value="STABILIZER OF AXONEMAL MICROTUBULES 2"/>
    <property type="match status" value="1"/>
</dbReference>
<evidence type="ECO:0000256" key="1">
    <source>
        <dbReference type="ARBA" id="ARBA00008738"/>
    </source>
</evidence>
<feature type="region of interest" description="Disordered" evidence="2">
    <location>
        <begin position="217"/>
        <end position="248"/>
    </location>
</feature>
<dbReference type="GO" id="GO:0036064">
    <property type="term" value="C:ciliary basal body"/>
    <property type="evidence" value="ECO:0007669"/>
    <property type="project" value="TreeGrafter"/>
</dbReference>
<dbReference type="Ensembl" id="ENSPKIT00000023631.1">
    <property type="protein sequence ID" value="ENSPKIP00000011682.1"/>
    <property type="gene ID" value="ENSPKIG00000018629.1"/>
</dbReference>
<keyword evidence="4" id="KW-1185">Reference proteome</keyword>
<feature type="compositionally biased region" description="Polar residues" evidence="2">
    <location>
        <begin position="220"/>
        <end position="235"/>
    </location>
</feature>
<feature type="region of interest" description="Disordered" evidence="2">
    <location>
        <begin position="32"/>
        <end position="55"/>
    </location>
</feature>
<reference evidence="3" key="1">
    <citation type="submission" date="2025-08" db="UniProtKB">
        <authorList>
            <consortium name="Ensembl"/>
        </authorList>
    </citation>
    <scope>IDENTIFICATION</scope>
</reference>
<protein>
    <submittedName>
        <fullName evidence="3">Stabilizer of axonemal microtubules 2</fullName>
    </submittedName>
</protein>
<dbReference type="GO" id="GO:0005814">
    <property type="term" value="C:centriole"/>
    <property type="evidence" value="ECO:0007669"/>
    <property type="project" value="TreeGrafter"/>
</dbReference>
<sequence length="461" mass="53653">YKMSPLVFDEIKFCPYRRHRCKQQSTALYKKYPSYGPYSPPKSRKPKLEYQENRERMDGTSTFKSDYIPHEVTPQYVRQQVEYRPKSGDIDLRTTYKLDFNRYQVRPFIPVRPLRRSHLNEGRLDTLPTYKEDFRPWEISKRELAKPEFTYRLPSGKFGNATTFQDAFVPRGLVPRESFKPPSIAKLSCVPFDGLTSNRVSYVPHALEARYVRAPEENKPNNQPFQGHTTHQSDFQGLPGQPPESCKPLVTKATSEAPFESRTEFRDSFQQWPVTLPQLSKSVDYESPTKPMDLSTTTKNDFIRHNVQPFIPVKPASHAKRSTAPFQGSTTTRETFRPWMVEIQEKRSKPEEVPKASEKMENLTTSKLHYIQHQIQPNPSFKPKNVPMRTQSPFDDRTMYRTEFTAKKTDMCPASFDSPHGYIFQESDERGHRFYRRLSSQERNDEASAPEIPSTELAAIS</sequence>
<comment type="similarity">
    <text evidence="1">Belongs to the FAM154 family.</text>
</comment>
<accession>A0A3B3QYT0</accession>
<proteinExistence type="inferred from homology"/>
<dbReference type="GO" id="GO:0005879">
    <property type="term" value="C:axonemal microtubule"/>
    <property type="evidence" value="ECO:0007669"/>
    <property type="project" value="TreeGrafter"/>
</dbReference>
<dbReference type="GO" id="GO:0036126">
    <property type="term" value="C:sperm flagellum"/>
    <property type="evidence" value="ECO:0007669"/>
    <property type="project" value="TreeGrafter"/>
</dbReference>
<dbReference type="Proteomes" id="UP000261540">
    <property type="component" value="Unplaced"/>
</dbReference>
<dbReference type="AlphaFoldDB" id="A0A3B3QYT0"/>